<dbReference type="eggNOG" id="COG0142">
    <property type="taxonomic scope" value="Bacteria"/>
</dbReference>
<dbReference type="GO" id="GO:0008299">
    <property type="term" value="P:isoprenoid biosynthetic process"/>
    <property type="evidence" value="ECO:0007669"/>
    <property type="project" value="InterPro"/>
</dbReference>
<dbReference type="HOGENOM" id="CLU_014015_2_1_12"/>
<keyword evidence="3" id="KW-0808">Transferase</keyword>
<dbReference type="PANTHER" id="PTHR12001:SF44">
    <property type="entry name" value="GERANYLGERANYL PYROPHOSPHATE SYNTHASE"/>
    <property type="match status" value="1"/>
</dbReference>
<gene>
    <name evidence="4" type="ordered locus">TREPR_0716</name>
</gene>
<evidence type="ECO:0000256" key="2">
    <source>
        <dbReference type="ARBA" id="ARBA00022842"/>
    </source>
</evidence>
<dbReference type="InterPro" id="IPR033749">
    <property type="entry name" value="Polyprenyl_synt_CS"/>
</dbReference>
<dbReference type="EMBL" id="CP001843">
    <property type="protein sequence ID" value="AEF86106.1"/>
    <property type="molecule type" value="Genomic_DNA"/>
</dbReference>
<dbReference type="Pfam" id="PF00348">
    <property type="entry name" value="polyprenyl_synt"/>
    <property type="match status" value="1"/>
</dbReference>
<dbReference type="PROSITE" id="PS00444">
    <property type="entry name" value="POLYPRENYL_SYNTHASE_2"/>
    <property type="match status" value="1"/>
</dbReference>
<dbReference type="InterPro" id="IPR008949">
    <property type="entry name" value="Isoprenoid_synthase_dom_sf"/>
</dbReference>
<evidence type="ECO:0000313" key="4">
    <source>
        <dbReference type="EMBL" id="AEF86106.1"/>
    </source>
</evidence>
<dbReference type="CDD" id="cd00685">
    <property type="entry name" value="Trans_IPPS_HT"/>
    <property type="match status" value="1"/>
</dbReference>
<dbReference type="OrthoDB" id="9805316at2"/>
<dbReference type="AlphaFoldDB" id="F5YJX4"/>
<organism evidence="4 5">
    <name type="scientific">Treponema primitia (strain ATCC BAA-887 / DSM 12427 / ZAS-2)</name>
    <dbReference type="NCBI Taxonomy" id="545694"/>
    <lineage>
        <taxon>Bacteria</taxon>
        <taxon>Pseudomonadati</taxon>
        <taxon>Spirochaetota</taxon>
        <taxon>Spirochaetia</taxon>
        <taxon>Spirochaetales</taxon>
        <taxon>Treponemataceae</taxon>
        <taxon>Treponema</taxon>
    </lineage>
</organism>
<dbReference type="PROSITE" id="PS00723">
    <property type="entry name" value="POLYPRENYL_SYNTHASE_1"/>
    <property type="match status" value="1"/>
</dbReference>
<dbReference type="KEGG" id="tpi:TREPR_0716"/>
<reference evidence="5" key="1">
    <citation type="submission" date="2009-12" db="EMBL/GenBank/DDBJ databases">
        <title>Complete sequence of Treponema primitia strain ZAS-2.</title>
        <authorList>
            <person name="Tetu S.G."/>
            <person name="Matson E."/>
            <person name="Ren Q."/>
            <person name="Seshadri R."/>
            <person name="Elbourne L."/>
            <person name="Hassan K.A."/>
            <person name="Durkin A."/>
            <person name="Radune D."/>
            <person name="Mohamoud Y."/>
            <person name="Shay R."/>
            <person name="Jin S."/>
            <person name="Zhang X."/>
            <person name="Lucey K."/>
            <person name="Ballor N.R."/>
            <person name="Ottesen E."/>
            <person name="Rosenthal R."/>
            <person name="Allen A."/>
            <person name="Leadbetter J.R."/>
            <person name="Paulsen I.T."/>
        </authorList>
    </citation>
    <scope>NUCLEOTIDE SEQUENCE [LARGE SCALE GENOMIC DNA]</scope>
    <source>
        <strain evidence="5">ATCC BAA-887 / DSM 12427 / ZAS-2</strain>
    </source>
</reference>
<keyword evidence="5" id="KW-1185">Reference proteome</keyword>
<keyword evidence="1" id="KW-0479">Metal-binding</keyword>
<dbReference type="GO" id="GO:0004659">
    <property type="term" value="F:prenyltransferase activity"/>
    <property type="evidence" value="ECO:0007669"/>
    <property type="project" value="InterPro"/>
</dbReference>
<dbReference type="Proteomes" id="UP000009223">
    <property type="component" value="Chromosome"/>
</dbReference>
<dbReference type="STRING" id="545694.TREPR_0716"/>
<sequence>MDSKYTPELEKIEAVLSAYLPENPGPAWIAGVFPGLPGTVSADLVKSLTLPGWDLLSRGGKRWRPLLTTLVCKSLGGGDAALVLTPLVEFPHNASLIHDDIEDNSDERRGKPAAHILYGTDTAINGGCFLYFLPLSCIDSWDAPMELKNRVYRLWGEYMRRLHLGQAMDISWHRDFASLPGLEEYELMCRLKTGCLAGLAAVLGVYGAAAGKGIRVEEIEPWSARLGDAAEKLGVGFQILDDVKNLSTGNPGKKRGDDIVEGKKSLPVLLYLHQHQGARDLVARCFTAARAAGVGAPEVEELIAELDRSGSLGEAKSRGLALIAGARETFAMEGAREGGQGLLELIDSIS</sequence>
<dbReference type="PANTHER" id="PTHR12001">
    <property type="entry name" value="GERANYLGERANYL PYROPHOSPHATE SYNTHASE"/>
    <property type="match status" value="1"/>
</dbReference>
<keyword evidence="2" id="KW-0460">Magnesium</keyword>
<dbReference type="SFLD" id="SFLDS00005">
    <property type="entry name" value="Isoprenoid_Synthase_Type_I"/>
    <property type="match status" value="1"/>
</dbReference>
<proteinExistence type="inferred from homology"/>
<dbReference type="RefSeq" id="WP_015709316.1">
    <property type="nucleotide sequence ID" value="NC_015578.1"/>
</dbReference>
<evidence type="ECO:0000313" key="5">
    <source>
        <dbReference type="Proteomes" id="UP000009223"/>
    </source>
</evidence>
<dbReference type="Gene3D" id="1.10.600.10">
    <property type="entry name" value="Farnesyl Diphosphate Synthase"/>
    <property type="match status" value="1"/>
</dbReference>
<dbReference type="GO" id="GO:0046872">
    <property type="term" value="F:metal ion binding"/>
    <property type="evidence" value="ECO:0007669"/>
    <property type="project" value="UniProtKB-KW"/>
</dbReference>
<dbReference type="SUPFAM" id="SSF48576">
    <property type="entry name" value="Terpenoid synthases"/>
    <property type="match status" value="1"/>
</dbReference>
<name>F5YJX4_TREPZ</name>
<dbReference type="InterPro" id="IPR000092">
    <property type="entry name" value="Polyprenyl_synt"/>
</dbReference>
<comment type="similarity">
    <text evidence="3">Belongs to the FPP/GGPP synthase family.</text>
</comment>
<reference evidence="4 5" key="2">
    <citation type="journal article" date="2011" name="ISME J.">
        <title>RNA-seq reveals cooperative metabolic interactions between two termite-gut spirochete species in co-culture.</title>
        <authorList>
            <person name="Rosenthal A.Z."/>
            <person name="Matson E.G."/>
            <person name="Eldar A."/>
            <person name="Leadbetter J.R."/>
        </authorList>
    </citation>
    <scope>NUCLEOTIDE SEQUENCE [LARGE SCALE GENOMIC DNA]</scope>
    <source>
        <strain evidence="5">ATCC BAA-887 / DSM 12427 / ZAS-2</strain>
    </source>
</reference>
<accession>F5YJX4</accession>
<evidence type="ECO:0000256" key="3">
    <source>
        <dbReference type="RuleBase" id="RU004466"/>
    </source>
</evidence>
<protein>
    <submittedName>
        <fullName evidence="4">Polyprenyl synthetase family protein</fullName>
    </submittedName>
</protein>
<evidence type="ECO:0000256" key="1">
    <source>
        <dbReference type="ARBA" id="ARBA00022723"/>
    </source>
</evidence>